<accession>A0A7G4AW76</accession>
<protein>
    <submittedName>
        <fullName evidence="1">Uncharacterized protein</fullName>
    </submittedName>
</protein>
<gene>
    <name evidence="1" type="ORF">HUN41_00159</name>
</gene>
<evidence type="ECO:0000313" key="1">
    <source>
        <dbReference type="EMBL" id="QMP84266.1"/>
    </source>
</evidence>
<reference evidence="1 2" key="1">
    <citation type="submission" date="2020-07" db="EMBL/GenBank/DDBJ databases">
        <title>Streptomyces phage Genome sequencing and assembly.</title>
        <authorList>
            <person name="Sharma V."/>
            <person name="Hardy A."/>
            <person name="Frunzke J."/>
        </authorList>
    </citation>
    <scope>NUCLEOTIDE SEQUENCE [LARGE SCALE GENOMIC DNA]</scope>
</reference>
<dbReference type="Proteomes" id="UP000515922">
    <property type="component" value="Segment"/>
</dbReference>
<name>A0A7G4AW76_9CAUD</name>
<dbReference type="EMBL" id="MT711976">
    <property type="protein sequence ID" value="QMP84266.1"/>
    <property type="molecule type" value="Genomic_DNA"/>
</dbReference>
<organism evidence="1 2">
    <name type="scientific">Streptomyces phage Coruscant</name>
    <dbReference type="NCBI Taxonomy" id="2739834"/>
    <lineage>
        <taxon>Viruses</taxon>
        <taxon>Duplodnaviria</taxon>
        <taxon>Heunggongvirae</taxon>
        <taxon>Uroviricota</taxon>
        <taxon>Caudoviricetes</taxon>
        <taxon>Stanwilliamsviridae</taxon>
        <taxon>Boydwoodruffvirinae</taxon>
        <taxon>Coruscantvirus</taxon>
        <taxon>Coruscantvirus coruscant</taxon>
    </lineage>
</organism>
<proteinExistence type="predicted"/>
<evidence type="ECO:0000313" key="2">
    <source>
        <dbReference type="Proteomes" id="UP000515922"/>
    </source>
</evidence>
<keyword evidence="2" id="KW-1185">Reference proteome</keyword>
<sequence>MGIDAEILNTMNNQAEAEAAKEAGPNATPEKVKESWKVVAARAAWEFTKKKGFPAFKEACKFTYAQAKAAGKRPTAPGTKKVKDLRAQDVTVFGTVVGSEKSPVEKNVYKVSFLAEQGTDVKDLPANEKLIVMERGRIRA</sequence>